<accession>A0A0D2C9K4</accession>
<dbReference type="EMBL" id="KN847043">
    <property type="protein sequence ID" value="KIW27783.1"/>
    <property type="molecule type" value="Genomic_DNA"/>
</dbReference>
<name>A0A0D2C9K4_9EURO</name>
<evidence type="ECO:0000313" key="2">
    <source>
        <dbReference type="Proteomes" id="UP000054466"/>
    </source>
</evidence>
<dbReference type="Proteomes" id="UP000054466">
    <property type="component" value="Unassembled WGS sequence"/>
</dbReference>
<sequence>METNARPCLTDNDMNDFVDTVKSCRRDRYLLPFEILAQIISNVVPRDGLCVSNHPDYHSDFATIGSLLRVSVAVQNELLHRIFSLPLQVRISSGISCRCLFGVEGFSKTRLGRAAVLPLGRFPEIVVTFVPRLLMVPCGYRSQTPFSVDFLSGHRGVLKFRTDIRCISRQSQDLAEALSRHPDTKADRTPPFRFRFDGTHGMDEVNRLREIPLWEVSVLRRLLEKWQWVCLPTVSHHTPGYQIDVPEKVVTGVVLISKYNQDDNLTGISLDDCPDVVARYWKGLLLSFYTDSSPIIMEIGYNKNRINRRFIITARKATEVHGAEDLYEAECFIQDTDPH</sequence>
<keyword evidence="2" id="KW-1185">Reference proteome</keyword>
<proteinExistence type="predicted"/>
<protein>
    <submittedName>
        <fullName evidence="1">Uncharacterized protein</fullName>
    </submittedName>
</protein>
<dbReference type="VEuPathDB" id="FungiDB:PV07_07491"/>
<reference evidence="1 2" key="1">
    <citation type="submission" date="2015-01" db="EMBL/GenBank/DDBJ databases">
        <title>The Genome Sequence of Cladophialophora immunda CBS83496.</title>
        <authorList>
            <consortium name="The Broad Institute Genomics Platform"/>
            <person name="Cuomo C."/>
            <person name="de Hoog S."/>
            <person name="Gorbushina A."/>
            <person name="Stielow B."/>
            <person name="Teixiera M."/>
            <person name="Abouelleil A."/>
            <person name="Chapman S.B."/>
            <person name="Priest M."/>
            <person name="Young S.K."/>
            <person name="Wortman J."/>
            <person name="Nusbaum C."/>
            <person name="Birren B."/>
        </authorList>
    </citation>
    <scope>NUCLEOTIDE SEQUENCE [LARGE SCALE GENOMIC DNA]</scope>
    <source>
        <strain evidence="1 2">CBS 83496</strain>
    </source>
</reference>
<dbReference type="GeneID" id="27346685"/>
<dbReference type="AlphaFoldDB" id="A0A0D2C9K4"/>
<organism evidence="1 2">
    <name type="scientific">Cladophialophora immunda</name>
    <dbReference type="NCBI Taxonomy" id="569365"/>
    <lineage>
        <taxon>Eukaryota</taxon>
        <taxon>Fungi</taxon>
        <taxon>Dikarya</taxon>
        <taxon>Ascomycota</taxon>
        <taxon>Pezizomycotina</taxon>
        <taxon>Eurotiomycetes</taxon>
        <taxon>Chaetothyriomycetidae</taxon>
        <taxon>Chaetothyriales</taxon>
        <taxon>Herpotrichiellaceae</taxon>
        <taxon>Cladophialophora</taxon>
    </lineage>
</organism>
<dbReference type="RefSeq" id="XP_016247999.1">
    <property type="nucleotide sequence ID" value="XM_016394580.1"/>
</dbReference>
<gene>
    <name evidence="1" type="ORF">PV07_07491</name>
</gene>
<dbReference type="OrthoDB" id="4138876at2759"/>
<dbReference type="HOGENOM" id="CLU_818905_0_0_1"/>
<evidence type="ECO:0000313" key="1">
    <source>
        <dbReference type="EMBL" id="KIW27783.1"/>
    </source>
</evidence>